<feature type="compositionally biased region" description="Basic and acidic residues" evidence="8">
    <location>
        <begin position="210"/>
        <end position="219"/>
    </location>
</feature>
<dbReference type="OMA" id="PYHDMTI"/>
<keyword evidence="4" id="KW-0805">Transcription regulation</keyword>
<evidence type="ECO:0000313" key="10">
    <source>
        <dbReference type="Proteomes" id="UP000008068"/>
    </source>
</evidence>
<dbReference type="HOGENOM" id="CLU_100731_0_0_1"/>
<keyword evidence="6" id="KW-0804">Transcription</keyword>
<feature type="compositionally biased region" description="Basic and acidic residues" evidence="8">
    <location>
        <begin position="80"/>
        <end position="102"/>
    </location>
</feature>
<evidence type="ECO:0000256" key="1">
    <source>
        <dbReference type="ARBA" id="ARBA00004123"/>
    </source>
</evidence>
<dbReference type="FunCoup" id="G0N660">
    <property type="interactions" value="241"/>
</dbReference>
<dbReference type="GO" id="GO:0097322">
    <property type="term" value="F:7SK snRNA binding"/>
    <property type="evidence" value="ECO:0007669"/>
    <property type="project" value="TreeGrafter"/>
</dbReference>
<dbReference type="Gene3D" id="6.10.250.2910">
    <property type="match status" value="1"/>
</dbReference>
<dbReference type="OrthoDB" id="10058500at2759"/>
<dbReference type="InParanoid" id="G0N660"/>
<protein>
    <submittedName>
        <fullName evidence="9">Uncharacterized protein</fullName>
    </submittedName>
</protein>
<keyword evidence="7" id="KW-0539">Nucleus</keyword>
<dbReference type="GO" id="GO:0005654">
    <property type="term" value="C:nucleoplasm"/>
    <property type="evidence" value="ECO:0007669"/>
    <property type="project" value="TreeGrafter"/>
</dbReference>
<accession>G0N660</accession>
<dbReference type="PANTHER" id="PTHR13469:SF8">
    <property type="entry name" value="HEXIM P-TEFB COMPLEX SUBUNIT 1"/>
    <property type="match status" value="1"/>
</dbReference>
<evidence type="ECO:0000256" key="7">
    <source>
        <dbReference type="ARBA" id="ARBA00023242"/>
    </source>
</evidence>
<keyword evidence="3" id="KW-0678">Repressor</keyword>
<evidence type="ECO:0000256" key="6">
    <source>
        <dbReference type="ARBA" id="ARBA00023163"/>
    </source>
</evidence>
<dbReference type="Pfam" id="PF15313">
    <property type="entry name" value="HEXIM"/>
    <property type="match status" value="1"/>
</dbReference>
<comment type="similarity">
    <text evidence="2">Belongs to the HEXIM family.</text>
</comment>
<keyword evidence="5" id="KW-0175">Coiled coil</keyword>
<dbReference type="GO" id="GO:0004861">
    <property type="term" value="F:cyclin-dependent protein serine/threonine kinase inhibitor activity"/>
    <property type="evidence" value="ECO:0007669"/>
    <property type="project" value="InterPro"/>
</dbReference>
<dbReference type="GO" id="GO:0000122">
    <property type="term" value="P:negative regulation of transcription by RNA polymerase II"/>
    <property type="evidence" value="ECO:0007669"/>
    <property type="project" value="InterPro"/>
</dbReference>
<evidence type="ECO:0000256" key="4">
    <source>
        <dbReference type="ARBA" id="ARBA00023015"/>
    </source>
</evidence>
<feature type="compositionally biased region" description="Polar residues" evidence="8">
    <location>
        <begin position="235"/>
        <end position="247"/>
    </location>
</feature>
<sequence>MADYYGLLASETARSLSDGESDSERRLRRSRRKRGAVRARPYSPGNSNSDDDEQQLKQKKNAYRSDRYGMAPPNSTQFLLDDREARADAELEAEQKFEAAERRRVRTMSGSYEHMRPSAYWCTIEPAHTTTASTPTTTNEAAPGYVVEPEDVADNSSCSGSSCSDREMEREFENEYLEVKRERIQSMTRSQLAAELLERDQDTQLLARELGSKESENRHLRNLLSAHGISPDEPVSSTTSSIGNVSKSPVIAN</sequence>
<dbReference type="AlphaFoldDB" id="G0N660"/>
<evidence type="ECO:0000256" key="5">
    <source>
        <dbReference type="ARBA" id="ARBA00023054"/>
    </source>
</evidence>
<dbReference type="eggNOG" id="ENOG502TA31">
    <property type="taxonomic scope" value="Eukaryota"/>
</dbReference>
<feature type="region of interest" description="Disordered" evidence="8">
    <location>
        <begin position="146"/>
        <end position="167"/>
    </location>
</feature>
<gene>
    <name evidence="9" type="ORF">CAEBREN_23689</name>
</gene>
<organism evidence="10">
    <name type="scientific">Caenorhabditis brenneri</name>
    <name type="common">Nematode worm</name>
    <dbReference type="NCBI Taxonomy" id="135651"/>
    <lineage>
        <taxon>Eukaryota</taxon>
        <taxon>Metazoa</taxon>
        <taxon>Ecdysozoa</taxon>
        <taxon>Nematoda</taxon>
        <taxon>Chromadorea</taxon>
        <taxon>Rhabditida</taxon>
        <taxon>Rhabditina</taxon>
        <taxon>Rhabditomorpha</taxon>
        <taxon>Rhabditoidea</taxon>
        <taxon>Rhabditidae</taxon>
        <taxon>Peloderinae</taxon>
        <taxon>Caenorhabditis</taxon>
    </lineage>
</organism>
<dbReference type="STRING" id="135651.G0N660"/>
<dbReference type="PANTHER" id="PTHR13469">
    <property type="entry name" value="HEXAMETHYLENE BISACETAMIDE INDUCIBLE 1"/>
    <property type="match status" value="1"/>
</dbReference>
<dbReference type="Proteomes" id="UP000008068">
    <property type="component" value="Unassembled WGS sequence"/>
</dbReference>
<comment type="subcellular location">
    <subcellularLocation>
        <location evidence="1">Nucleus</location>
    </subcellularLocation>
</comment>
<evidence type="ECO:0000256" key="3">
    <source>
        <dbReference type="ARBA" id="ARBA00022491"/>
    </source>
</evidence>
<evidence type="ECO:0000256" key="2">
    <source>
        <dbReference type="ARBA" id="ARBA00008409"/>
    </source>
</evidence>
<evidence type="ECO:0000256" key="8">
    <source>
        <dbReference type="SAM" id="MobiDB-lite"/>
    </source>
</evidence>
<evidence type="ECO:0000313" key="9">
    <source>
        <dbReference type="EMBL" id="EGT53557.1"/>
    </source>
</evidence>
<feature type="region of interest" description="Disordered" evidence="8">
    <location>
        <begin position="1"/>
        <end position="104"/>
    </location>
</feature>
<feature type="compositionally biased region" description="Basic residues" evidence="8">
    <location>
        <begin position="26"/>
        <end position="37"/>
    </location>
</feature>
<proteinExistence type="inferred from homology"/>
<dbReference type="GO" id="GO:0005737">
    <property type="term" value="C:cytoplasm"/>
    <property type="evidence" value="ECO:0007669"/>
    <property type="project" value="InterPro"/>
</dbReference>
<feature type="region of interest" description="Disordered" evidence="8">
    <location>
        <begin position="210"/>
        <end position="253"/>
    </location>
</feature>
<name>G0N660_CAEBE</name>
<dbReference type="InterPro" id="IPR024872">
    <property type="entry name" value="HEXIM"/>
</dbReference>
<reference evidence="10" key="1">
    <citation type="submission" date="2011-07" db="EMBL/GenBank/DDBJ databases">
        <authorList>
            <consortium name="Caenorhabditis brenneri Sequencing and Analysis Consortium"/>
            <person name="Wilson R.K."/>
        </authorList>
    </citation>
    <scope>NUCLEOTIDE SEQUENCE [LARGE SCALE GENOMIC DNA]</scope>
    <source>
        <strain evidence="10">PB2801</strain>
    </source>
</reference>
<keyword evidence="10" id="KW-1185">Reference proteome</keyword>
<dbReference type="EMBL" id="GL379842">
    <property type="protein sequence ID" value="EGT53557.1"/>
    <property type="molecule type" value="Genomic_DNA"/>
</dbReference>